<sequence length="208" mass="23252">MISSGINMVMTVIGFAVSTLFIVFVCTRLICARIHLNVSSRSLSRTSTSDLSILERGQHGLEPLLVANFPTKKYRELCIASKENAQCTVCLSEYQKDDTLRILPVCGHSFHAKCIDIWLQQHSTCPVCRVSLREQTLSMQPMFSSAVRSQPLNAHYCRCMANGHRNDQVMDPTQEGRCAVDIGDIENSISVDHDRTSSRKVESTLTSR</sequence>
<dbReference type="InterPro" id="IPR053070">
    <property type="entry name" value="RING-type_E3_ubiquitin-ligase"/>
</dbReference>
<dbReference type="AlphaFoldDB" id="A0A830CUV3"/>
<proteinExistence type="inferred from homology"/>
<evidence type="ECO:0000256" key="5">
    <source>
        <dbReference type="ARBA" id="ARBA00022679"/>
    </source>
</evidence>
<dbReference type="PROSITE" id="PS50089">
    <property type="entry name" value="ZF_RING_2"/>
    <property type="match status" value="1"/>
</dbReference>
<dbReference type="SUPFAM" id="SSF57850">
    <property type="entry name" value="RING/U-box"/>
    <property type="match status" value="1"/>
</dbReference>
<comment type="catalytic activity">
    <reaction evidence="1">
        <text>S-ubiquitinyl-[E2 ubiquitin-conjugating enzyme]-L-cysteine + [acceptor protein]-L-lysine = [E2 ubiquitin-conjugating enzyme]-L-cysteine + N(6)-ubiquitinyl-[acceptor protein]-L-lysine.</text>
        <dbReference type="EC" id="2.3.2.27"/>
    </reaction>
</comment>
<protein>
    <recommendedName>
        <fullName evidence="4">RING-type E3 ubiquitin transferase</fullName>
        <ecNumber evidence="4">2.3.2.27</ecNumber>
    </recommendedName>
</protein>
<keyword evidence="9" id="KW-0833">Ubl conjugation pathway</keyword>
<evidence type="ECO:0000256" key="1">
    <source>
        <dbReference type="ARBA" id="ARBA00000900"/>
    </source>
</evidence>
<keyword evidence="6 15" id="KW-0812">Transmembrane</keyword>
<accession>A0A830CUV3</accession>
<dbReference type="PANTHER" id="PTHR47035">
    <property type="entry name" value="OS11G0150450 PROTEIN"/>
    <property type="match status" value="1"/>
</dbReference>
<evidence type="ECO:0000256" key="12">
    <source>
        <dbReference type="ARBA" id="ARBA00023136"/>
    </source>
</evidence>
<evidence type="ECO:0000256" key="2">
    <source>
        <dbReference type="ARBA" id="ARBA00004167"/>
    </source>
</evidence>
<dbReference type="SMART" id="SM00184">
    <property type="entry name" value="RING"/>
    <property type="match status" value="1"/>
</dbReference>
<evidence type="ECO:0000259" key="16">
    <source>
        <dbReference type="PROSITE" id="PS50089"/>
    </source>
</evidence>
<evidence type="ECO:0000313" key="17">
    <source>
        <dbReference type="EMBL" id="GFQ04338.1"/>
    </source>
</evidence>
<evidence type="ECO:0000256" key="7">
    <source>
        <dbReference type="ARBA" id="ARBA00022723"/>
    </source>
</evidence>
<dbReference type="Pfam" id="PF13639">
    <property type="entry name" value="zf-RING_2"/>
    <property type="match status" value="1"/>
</dbReference>
<keyword evidence="18" id="KW-1185">Reference proteome</keyword>
<reference evidence="17" key="1">
    <citation type="submission" date="2020-07" db="EMBL/GenBank/DDBJ databases">
        <title>Ethylene signaling mediates host invasion by parasitic plants.</title>
        <authorList>
            <person name="Yoshida S."/>
        </authorList>
    </citation>
    <scope>NUCLEOTIDE SEQUENCE</scope>
    <source>
        <strain evidence="17">Okayama</strain>
    </source>
</reference>
<evidence type="ECO:0000256" key="10">
    <source>
        <dbReference type="ARBA" id="ARBA00022833"/>
    </source>
</evidence>
<comment type="subcellular location">
    <subcellularLocation>
        <location evidence="2">Membrane</location>
        <topology evidence="2">Single-pass membrane protein</topology>
    </subcellularLocation>
</comment>
<evidence type="ECO:0000256" key="6">
    <source>
        <dbReference type="ARBA" id="ARBA00022692"/>
    </source>
</evidence>
<dbReference type="CDD" id="cd16461">
    <property type="entry name" value="RING-H2_EL5-like"/>
    <property type="match status" value="1"/>
</dbReference>
<evidence type="ECO:0000256" key="4">
    <source>
        <dbReference type="ARBA" id="ARBA00012483"/>
    </source>
</evidence>
<comment type="caution">
    <text evidence="17">The sequence shown here is derived from an EMBL/GenBank/DDBJ whole genome shotgun (WGS) entry which is preliminary data.</text>
</comment>
<feature type="domain" description="RING-type" evidence="16">
    <location>
        <begin position="87"/>
        <end position="129"/>
    </location>
</feature>
<keyword evidence="8 14" id="KW-0863">Zinc-finger</keyword>
<dbReference type="GO" id="GO:0008270">
    <property type="term" value="F:zinc ion binding"/>
    <property type="evidence" value="ECO:0007669"/>
    <property type="project" value="UniProtKB-KW"/>
</dbReference>
<dbReference type="PANTHER" id="PTHR47035:SF3">
    <property type="entry name" value="OS11G0150450 PROTEIN"/>
    <property type="match status" value="1"/>
</dbReference>
<dbReference type="EC" id="2.3.2.27" evidence="4"/>
<dbReference type="InterPro" id="IPR013083">
    <property type="entry name" value="Znf_RING/FYVE/PHD"/>
</dbReference>
<dbReference type="Proteomes" id="UP000653305">
    <property type="component" value="Unassembled WGS sequence"/>
</dbReference>
<comment type="pathway">
    <text evidence="3">Protein modification; protein ubiquitination.</text>
</comment>
<evidence type="ECO:0000256" key="8">
    <source>
        <dbReference type="ARBA" id="ARBA00022771"/>
    </source>
</evidence>
<dbReference type="GO" id="GO:0016020">
    <property type="term" value="C:membrane"/>
    <property type="evidence" value="ECO:0007669"/>
    <property type="project" value="UniProtKB-SubCell"/>
</dbReference>
<evidence type="ECO:0000256" key="11">
    <source>
        <dbReference type="ARBA" id="ARBA00022989"/>
    </source>
</evidence>
<evidence type="ECO:0000256" key="13">
    <source>
        <dbReference type="ARBA" id="ARBA00024209"/>
    </source>
</evidence>
<evidence type="ECO:0000313" key="18">
    <source>
        <dbReference type="Proteomes" id="UP000653305"/>
    </source>
</evidence>
<gene>
    <name evidence="17" type="ORF">PHJA_002577700</name>
</gene>
<dbReference type="Gene3D" id="3.30.40.10">
    <property type="entry name" value="Zinc/RING finger domain, C3HC4 (zinc finger)"/>
    <property type="match status" value="1"/>
</dbReference>
<keyword evidence="10" id="KW-0862">Zinc</keyword>
<evidence type="ECO:0000256" key="3">
    <source>
        <dbReference type="ARBA" id="ARBA00004906"/>
    </source>
</evidence>
<organism evidence="17 18">
    <name type="scientific">Phtheirospermum japonicum</name>
    <dbReference type="NCBI Taxonomy" id="374723"/>
    <lineage>
        <taxon>Eukaryota</taxon>
        <taxon>Viridiplantae</taxon>
        <taxon>Streptophyta</taxon>
        <taxon>Embryophyta</taxon>
        <taxon>Tracheophyta</taxon>
        <taxon>Spermatophyta</taxon>
        <taxon>Magnoliopsida</taxon>
        <taxon>eudicotyledons</taxon>
        <taxon>Gunneridae</taxon>
        <taxon>Pentapetalae</taxon>
        <taxon>asterids</taxon>
        <taxon>lamiids</taxon>
        <taxon>Lamiales</taxon>
        <taxon>Orobanchaceae</taxon>
        <taxon>Orobanchaceae incertae sedis</taxon>
        <taxon>Phtheirospermum</taxon>
    </lineage>
</organism>
<comment type="similarity">
    <text evidence="13">Belongs to the RING-type zinc finger family. ATL subfamily.</text>
</comment>
<name>A0A830CUV3_9LAMI</name>
<feature type="transmembrane region" description="Helical" evidence="15">
    <location>
        <begin position="6"/>
        <end position="31"/>
    </location>
</feature>
<dbReference type="OrthoDB" id="8062037at2759"/>
<evidence type="ECO:0000256" key="9">
    <source>
        <dbReference type="ARBA" id="ARBA00022786"/>
    </source>
</evidence>
<dbReference type="InterPro" id="IPR001841">
    <property type="entry name" value="Znf_RING"/>
</dbReference>
<dbReference type="GO" id="GO:0061630">
    <property type="term" value="F:ubiquitin protein ligase activity"/>
    <property type="evidence" value="ECO:0007669"/>
    <property type="project" value="UniProtKB-EC"/>
</dbReference>
<keyword evidence="5" id="KW-0808">Transferase</keyword>
<evidence type="ECO:0000256" key="15">
    <source>
        <dbReference type="SAM" id="Phobius"/>
    </source>
</evidence>
<dbReference type="EMBL" id="BMAC01000932">
    <property type="protein sequence ID" value="GFQ04338.1"/>
    <property type="molecule type" value="Genomic_DNA"/>
</dbReference>
<keyword evidence="12 15" id="KW-0472">Membrane</keyword>
<keyword evidence="7" id="KW-0479">Metal-binding</keyword>
<keyword evidence="11 15" id="KW-1133">Transmembrane helix</keyword>
<dbReference type="FunFam" id="3.30.40.10:FF:000187">
    <property type="entry name" value="E3 ubiquitin-protein ligase ATL6"/>
    <property type="match status" value="1"/>
</dbReference>
<evidence type="ECO:0000256" key="14">
    <source>
        <dbReference type="PROSITE-ProRule" id="PRU00175"/>
    </source>
</evidence>